<keyword evidence="6" id="KW-0863">Zinc-finger</keyword>
<dbReference type="SMART" id="SM00385">
    <property type="entry name" value="CYCLIN"/>
    <property type="match status" value="2"/>
</dbReference>
<proteinExistence type="inferred from homology"/>
<dbReference type="EnsemblMetazoa" id="ASTEI03790-RA">
    <property type="protein sequence ID" value="ASTEI03790-PA"/>
    <property type="gene ID" value="ASTEI03790"/>
</dbReference>
<dbReference type="InterPro" id="IPR036056">
    <property type="entry name" value="Fibrinogen-like_C"/>
</dbReference>
<evidence type="ECO:0000256" key="3">
    <source>
        <dbReference type="ARBA" id="ARBA00013932"/>
    </source>
</evidence>
<dbReference type="Pfam" id="PF00382">
    <property type="entry name" value="TFIIB"/>
    <property type="match status" value="2"/>
</dbReference>
<dbReference type="VEuPathDB" id="VectorBase:ASTEI20_044994"/>
<evidence type="ECO:0000256" key="4">
    <source>
        <dbReference type="ARBA" id="ARBA00022723"/>
    </source>
</evidence>
<dbReference type="Gene3D" id="1.10.472.10">
    <property type="entry name" value="Cyclin-like"/>
    <property type="match status" value="2"/>
</dbReference>
<dbReference type="InterPro" id="IPR000812">
    <property type="entry name" value="TFIIB"/>
</dbReference>
<dbReference type="PROSITE" id="PS00782">
    <property type="entry name" value="TFIIB"/>
    <property type="match status" value="2"/>
</dbReference>
<dbReference type="SUPFAM" id="SSF47954">
    <property type="entry name" value="Cyclin-like"/>
    <property type="match status" value="2"/>
</dbReference>
<dbReference type="Gene3D" id="2.20.25.10">
    <property type="match status" value="1"/>
</dbReference>
<dbReference type="VEuPathDB" id="VectorBase:ASTE010744"/>
<keyword evidence="4" id="KW-0479">Metal-binding</keyword>
<dbReference type="CDD" id="cd20551">
    <property type="entry name" value="CYCLIN_TFIIB_rpt1"/>
    <property type="match status" value="1"/>
</dbReference>
<dbReference type="GO" id="GO:0005634">
    <property type="term" value="C:nucleus"/>
    <property type="evidence" value="ECO:0007669"/>
    <property type="project" value="UniProtKB-SubCell"/>
</dbReference>
<evidence type="ECO:0000256" key="2">
    <source>
        <dbReference type="ARBA" id="ARBA00010857"/>
    </source>
</evidence>
<dbReference type="FunFam" id="1.10.472.10:FF:000019">
    <property type="entry name" value="transcription initiation factor IIB"/>
    <property type="match status" value="1"/>
</dbReference>
<evidence type="ECO:0000256" key="12">
    <source>
        <dbReference type="ARBA" id="ARBA00056616"/>
    </source>
</evidence>
<evidence type="ECO:0000256" key="11">
    <source>
        <dbReference type="ARBA" id="ARBA00031706"/>
    </source>
</evidence>
<comment type="subcellular location">
    <subcellularLocation>
        <location evidence="1">Nucleus</location>
    </subcellularLocation>
</comment>
<dbReference type="Proteomes" id="UP000076408">
    <property type="component" value="Unassembled WGS sequence"/>
</dbReference>
<comment type="function">
    <text evidence="12">General factor that plays a major role in the activation of eukaryotic genes transcribed by RNA polymerase II.</text>
</comment>
<dbReference type="SUPFAM" id="SSF56496">
    <property type="entry name" value="Fibrinogen C-terminal domain-like"/>
    <property type="match status" value="1"/>
</dbReference>
<dbReference type="Gene3D" id="3.90.215.10">
    <property type="entry name" value="Gamma Fibrinogen, chain A, domain 1"/>
    <property type="match status" value="1"/>
</dbReference>
<dbReference type="VEuPathDB" id="VectorBase:ASTEI20_042079"/>
<dbReference type="Pfam" id="PF08271">
    <property type="entry name" value="Zn_Ribbon_TF"/>
    <property type="match status" value="1"/>
</dbReference>
<dbReference type="PROSITE" id="PS51134">
    <property type="entry name" value="ZF_TFIIB"/>
    <property type="match status" value="1"/>
</dbReference>
<dbReference type="PANTHER" id="PTHR11618:SF13">
    <property type="entry name" value="TRANSCRIPTION INITIATION FACTOR IIB"/>
    <property type="match status" value="1"/>
</dbReference>
<dbReference type="InterPro" id="IPR036915">
    <property type="entry name" value="Cyclin-like_sf"/>
</dbReference>
<dbReference type="InterPro" id="IPR013763">
    <property type="entry name" value="Cyclin-like_dom"/>
</dbReference>
<dbReference type="STRING" id="30069.A0A182Y5Q4"/>
<protein>
    <recommendedName>
        <fullName evidence="3">Transcription initiation factor IIB</fullName>
    </recommendedName>
    <alternativeName>
        <fullName evidence="11">General transcription factor TFIIB</fullName>
    </alternativeName>
</protein>
<keyword evidence="7" id="KW-0862">Zinc</keyword>
<dbReference type="PRINTS" id="PR00685">
    <property type="entry name" value="TIFACTORIIB"/>
</dbReference>
<evidence type="ECO:0000256" key="6">
    <source>
        <dbReference type="ARBA" id="ARBA00022771"/>
    </source>
</evidence>
<keyword evidence="5" id="KW-0677">Repeat</keyword>
<dbReference type="InterPro" id="IPR002181">
    <property type="entry name" value="Fibrinogen_a/b/g_C_dom"/>
</dbReference>
<dbReference type="CDD" id="cd20552">
    <property type="entry name" value="CYCLIN_TFIIB_rpt2"/>
    <property type="match status" value="1"/>
</dbReference>
<sequence length="551" mass="60984">MLLSYYSVCLLLLAVLSTAEQEDLTSSPSAELAAVRLKDIQEQLVQLKSKLNTLTSQMAILLDREQSCDNRRTVITDCSEVSSDGSGIFPLRICSEPTYNVYCNQSFEGGGWMVIYDRHDGPKNATFNQPWDSYKRGFGQPDGEHFIGLDRLHSLTYGSSYEIAFLLSSPNGGEAVGIYDHFEVDNERDRFPIRSIGSARGSMRLFADNNQQQLYRFQTYDRNNLHPLARATMVEEECAFWDAHLNKVCCYSHPEAPLIEDYRAGDMICSECGLVVGDRVIDVGSEWRTFSNEKAGVDPSRVGGPENPLLSGGDLSTMIGPGTGPASFDAFGTAKYQNRRTMSSSDRALIAAFKEISTMADRINLPKTITDRANNLFKQVHDGKNLKGRSNDAKASACLYIACRQEGVPRTFKEICAVSKISKKEIGRCFKLTLKALATSVDLITTADFMSRFCANLDLPNVVQRAATHIARKAVEMDIVPGRSPISVAAAAIYMASQASDNKKTHKEIGDIAGVADVTIRQSYRLMYPHAAELFPEDFNFFTPIDQLPPV</sequence>
<evidence type="ECO:0000256" key="5">
    <source>
        <dbReference type="ARBA" id="ARBA00022737"/>
    </source>
</evidence>
<evidence type="ECO:0000256" key="9">
    <source>
        <dbReference type="ARBA" id="ARBA00023163"/>
    </source>
</evidence>
<dbReference type="GO" id="GO:0008270">
    <property type="term" value="F:zinc ion binding"/>
    <property type="evidence" value="ECO:0007669"/>
    <property type="project" value="UniProtKB-KW"/>
</dbReference>
<dbReference type="FunFam" id="1.10.472.10:FF:000008">
    <property type="entry name" value="Transcription initiation factor IIB"/>
    <property type="match status" value="1"/>
</dbReference>
<dbReference type="SUPFAM" id="SSF57783">
    <property type="entry name" value="Zinc beta-ribbon"/>
    <property type="match status" value="1"/>
</dbReference>
<evidence type="ECO:0000256" key="7">
    <source>
        <dbReference type="ARBA" id="ARBA00022833"/>
    </source>
</evidence>
<dbReference type="InterPro" id="IPR013150">
    <property type="entry name" value="TFIIB_cyclin"/>
</dbReference>
<keyword evidence="8" id="KW-0805">Transcription regulation</keyword>
<dbReference type="GO" id="GO:0097550">
    <property type="term" value="C:transcription preinitiation complex"/>
    <property type="evidence" value="ECO:0007669"/>
    <property type="project" value="TreeGrafter"/>
</dbReference>
<keyword evidence="10" id="KW-0539">Nucleus</keyword>
<dbReference type="Pfam" id="PF00147">
    <property type="entry name" value="Fibrinogen_C"/>
    <property type="match status" value="1"/>
</dbReference>
<dbReference type="GO" id="GO:0006367">
    <property type="term" value="P:transcription initiation at RNA polymerase II promoter"/>
    <property type="evidence" value="ECO:0007669"/>
    <property type="project" value="TreeGrafter"/>
</dbReference>
<evidence type="ECO:0000313" key="14">
    <source>
        <dbReference type="Proteomes" id="UP000076408"/>
    </source>
</evidence>
<dbReference type="VEuPathDB" id="VectorBase:ASTEI03790"/>
<evidence type="ECO:0000313" key="13">
    <source>
        <dbReference type="EnsemblMetazoa" id="ASTEI03790-PA"/>
    </source>
</evidence>
<dbReference type="PROSITE" id="PS51406">
    <property type="entry name" value="FIBRINOGEN_C_2"/>
    <property type="match status" value="1"/>
</dbReference>
<reference evidence="14" key="1">
    <citation type="journal article" date="2014" name="Genome Biol.">
        <title>Genome analysis of a major urban malaria vector mosquito, Anopheles stephensi.</title>
        <authorList>
            <person name="Jiang X."/>
            <person name="Peery A."/>
            <person name="Hall A.B."/>
            <person name="Sharma A."/>
            <person name="Chen X.G."/>
            <person name="Waterhouse R.M."/>
            <person name="Komissarov A."/>
            <person name="Riehle M.M."/>
            <person name="Shouche Y."/>
            <person name="Sharakhova M.V."/>
            <person name="Lawson D."/>
            <person name="Pakpour N."/>
            <person name="Arensburger P."/>
            <person name="Davidson V.L."/>
            <person name="Eiglmeier K."/>
            <person name="Emrich S."/>
            <person name="George P."/>
            <person name="Kennedy R.C."/>
            <person name="Mane S.P."/>
            <person name="Maslen G."/>
            <person name="Oringanje C."/>
            <person name="Qi Y."/>
            <person name="Settlage R."/>
            <person name="Tojo M."/>
            <person name="Tubio J.M."/>
            <person name="Unger M.F."/>
            <person name="Wang B."/>
            <person name="Vernick K.D."/>
            <person name="Ribeiro J.M."/>
            <person name="James A.A."/>
            <person name="Michel K."/>
            <person name="Riehle M.A."/>
            <person name="Luckhart S."/>
            <person name="Sharakhov I.V."/>
            <person name="Tu Z."/>
        </authorList>
    </citation>
    <scope>NUCLEOTIDE SEQUENCE [LARGE SCALE GENOMIC DNA]</scope>
    <source>
        <strain evidence="14">Indian</strain>
    </source>
</reference>
<accession>A0A182Y5Q4</accession>
<dbReference type="VEuPathDB" id="VectorBase:ASTE010743"/>
<dbReference type="PANTHER" id="PTHR11618">
    <property type="entry name" value="TRANSCRIPTION INITIATION FACTOR IIB-RELATED"/>
    <property type="match status" value="1"/>
</dbReference>
<organism evidence="13 14">
    <name type="scientific">Anopheles stephensi</name>
    <name type="common">Indo-Pakistan malaria mosquito</name>
    <dbReference type="NCBI Taxonomy" id="30069"/>
    <lineage>
        <taxon>Eukaryota</taxon>
        <taxon>Metazoa</taxon>
        <taxon>Ecdysozoa</taxon>
        <taxon>Arthropoda</taxon>
        <taxon>Hexapoda</taxon>
        <taxon>Insecta</taxon>
        <taxon>Pterygota</taxon>
        <taxon>Neoptera</taxon>
        <taxon>Endopterygota</taxon>
        <taxon>Diptera</taxon>
        <taxon>Nematocera</taxon>
        <taxon>Culicoidea</taxon>
        <taxon>Culicidae</taxon>
        <taxon>Anophelinae</taxon>
        <taxon>Anopheles</taxon>
    </lineage>
</organism>
<comment type="similarity">
    <text evidence="2">Belongs to the TFIIB family.</text>
</comment>
<dbReference type="InterPro" id="IPR023486">
    <property type="entry name" value="TFIIB_CS"/>
</dbReference>
<evidence type="ECO:0000256" key="8">
    <source>
        <dbReference type="ARBA" id="ARBA00023015"/>
    </source>
</evidence>
<keyword evidence="14" id="KW-1185">Reference proteome</keyword>
<dbReference type="GO" id="GO:0016251">
    <property type="term" value="F:RNA polymerase II general transcription initiation factor activity"/>
    <property type="evidence" value="ECO:0007669"/>
    <property type="project" value="TreeGrafter"/>
</dbReference>
<dbReference type="FunFam" id="2.20.25.10:FF:000007">
    <property type="entry name" value="Transcription initiation factor IIB"/>
    <property type="match status" value="1"/>
</dbReference>
<reference evidence="13" key="2">
    <citation type="submission" date="2020-05" db="UniProtKB">
        <authorList>
            <consortium name="EnsemblMetazoa"/>
        </authorList>
    </citation>
    <scope>IDENTIFICATION</scope>
    <source>
        <strain evidence="13">Indian</strain>
    </source>
</reference>
<evidence type="ECO:0000256" key="1">
    <source>
        <dbReference type="ARBA" id="ARBA00004123"/>
    </source>
</evidence>
<dbReference type="GO" id="GO:0017025">
    <property type="term" value="F:TBP-class protein binding"/>
    <property type="evidence" value="ECO:0007669"/>
    <property type="project" value="InterPro"/>
</dbReference>
<evidence type="ECO:0000256" key="10">
    <source>
        <dbReference type="ARBA" id="ARBA00023242"/>
    </source>
</evidence>
<dbReference type="AlphaFoldDB" id="A0A182Y5Q4"/>
<dbReference type="SMART" id="SM00186">
    <property type="entry name" value="FBG"/>
    <property type="match status" value="1"/>
</dbReference>
<dbReference type="InterPro" id="IPR013137">
    <property type="entry name" value="Znf_TFIIB"/>
</dbReference>
<dbReference type="InterPro" id="IPR014716">
    <property type="entry name" value="Fibrinogen_a/b/g_C_1"/>
</dbReference>
<dbReference type="GO" id="GO:0070897">
    <property type="term" value="P:transcription preinitiation complex assembly"/>
    <property type="evidence" value="ECO:0007669"/>
    <property type="project" value="InterPro"/>
</dbReference>
<name>A0A182Y5Q4_ANOST</name>
<keyword evidence="9" id="KW-0804">Transcription</keyword>